<reference evidence="13 14" key="1">
    <citation type="submission" date="2024-08" db="EMBL/GenBank/DDBJ databases">
        <title>Draft Genome Sequence of Legionella lytica strain DSB2004, Isolated From a Fire Sprinkler System.</title>
        <authorList>
            <person name="Everhart A.D."/>
            <person name="Kidane D.T."/>
            <person name="Farone A.L."/>
            <person name="Farone M.B."/>
        </authorList>
    </citation>
    <scope>NUCLEOTIDE SEQUENCE [LARGE SCALE GENOMIC DNA]</scope>
    <source>
        <strain evidence="13 14">DSB2004</strain>
    </source>
</reference>
<comment type="similarity">
    <text evidence="10 12">Belongs to the fluoride channel Fluc/FEX (TC 1.A.43) family.</text>
</comment>
<evidence type="ECO:0000256" key="11">
    <source>
        <dbReference type="ARBA" id="ARBA00035585"/>
    </source>
</evidence>
<comment type="function">
    <text evidence="12">Fluoride-specific ion channel. Important for reducing fluoride concentration in the cell, thus reducing its toxicity.</text>
</comment>
<sequence length="124" mass="13729">MIDILWISLGAIIGANLRYFVNRFSLRYFSAGVPYGTFIVNLTGSFILAFFLAWSLGRVELDPKWRAFVAVGFCGAYTTFSSFSYETFALIEQGDYGLAAMNFICNNLFCLIAVIAGVSLARAM</sequence>
<comment type="caution">
    <text evidence="13">The sequence shown here is derived from an EMBL/GenBank/DDBJ whole genome shotgun (WGS) entry which is preliminary data.</text>
</comment>
<evidence type="ECO:0000256" key="2">
    <source>
        <dbReference type="ARBA" id="ARBA00022475"/>
    </source>
</evidence>
<feature type="binding site" evidence="12">
    <location>
        <position position="78"/>
    </location>
    <ligand>
        <name>Na(+)</name>
        <dbReference type="ChEBI" id="CHEBI:29101"/>
        <note>structural</note>
    </ligand>
</feature>
<evidence type="ECO:0000256" key="12">
    <source>
        <dbReference type="HAMAP-Rule" id="MF_00454"/>
    </source>
</evidence>
<name>A0ABW8DDG9_9GAMM</name>
<feature type="transmembrane region" description="Helical" evidence="12">
    <location>
        <begin position="97"/>
        <end position="121"/>
    </location>
</feature>
<proteinExistence type="inferred from homology"/>
<feature type="transmembrane region" description="Helical" evidence="12">
    <location>
        <begin position="5"/>
        <end position="21"/>
    </location>
</feature>
<keyword evidence="2 12" id="KW-1003">Cell membrane</keyword>
<feature type="transmembrane region" description="Helical" evidence="12">
    <location>
        <begin position="65"/>
        <end position="85"/>
    </location>
</feature>
<evidence type="ECO:0000256" key="7">
    <source>
        <dbReference type="ARBA" id="ARBA00023065"/>
    </source>
</evidence>
<gene>
    <name evidence="12 13" type="primary">crcB</name>
    <name evidence="12" type="synonym">fluC</name>
    <name evidence="13" type="ORF">ACD661_13340</name>
</gene>
<evidence type="ECO:0000256" key="1">
    <source>
        <dbReference type="ARBA" id="ARBA00004651"/>
    </source>
</evidence>
<dbReference type="Proteomes" id="UP001615550">
    <property type="component" value="Unassembled WGS sequence"/>
</dbReference>
<keyword evidence="6 12" id="KW-0915">Sodium</keyword>
<comment type="subcellular location">
    <subcellularLocation>
        <location evidence="1 12">Cell membrane</location>
        <topology evidence="1 12">Multi-pass membrane protein</topology>
    </subcellularLocation>
</comment>
<evidence type="ECO:0000256" key="5">
    <source>
        <dbReference type="ARBA" id="ARBA00022989"/>
    </source>
</evidence>
<protein>
    <recommendedName>
        <fullName evidence="12">Fluoride-specific ion channel FluC</fullName>
    </recommendedName>
</protein>
<evidence type="ECO:0000256" key="10">
    <source>
        <dbReference type="ARBA" id="ARBA00035120"/>
    </source>
</evidence>
<evidence type="ECO:0000313" key="14">
    <source>
        <dbReference type="Proteomes" id="UP001615550"/>
    </source>
</evidence>
<evidence type="ECO:0000256" key="9">
    <source>
        <dbReference type="ARBA" id="ARBA00023303"/>
    </source>
</evidence>
<keyword evidence="8 12" id="KW-0472">Membrane</keyword>
<keyword evidence="7 12" id="KW-0406">Ion transport</keyword>
<evidence type="ECO:0000256" key="3">
    <source>
        <dbReference type="ARBA" id="ARBA00022519"/>
    </source>
</evidence>
<accession>A0ABW8DDG9</accession>
<keyword evidence="4 12" id="KW-0812">Transmembrane</keyword>
<dbReference type="InterPro" id="IPR003691">
    <property type="entry name" value="FluC"/>
</dbReference>
<evidence type="ECO:0000256" key="4">
    <source>
        <dbReference type="ARBA" id="ARBA00022692"/>
    </source>
</evidence>
<keyword evidence="9 12" id="KW-0407">Ion channel</keyword>
<evidence type="ECO:0000256" key="8">
    <source>
        <dbReference type="ARBA" id="ARBA00023136"/>
    </source>
</evidence>
<keyword evidence="12" id="KW-0479">Metal-binding</keyword>
<dbReference type="HAMAP" id="MF_00454">
    <property type="entry name" value="FluC"/>
    <property type="match status" value="1"/>
</dbReference>
<feature type="binding site" evidence="12">
    <location>
        <position position="75"/>
    </location>
    <ligand>
        <name>Na(+)</name>
        <dbReference type="ChEBI" id="CHEBI:29101"/>
        <note>structural</note>
    </ligand>
</feature>
<evidence type="ECO:0000256" key="6">
    <source>
        <dbReference type="ARBA" id="ARBA00023053"/>
    </source>
</evidence>
<dbReference type="PANTHER" id="PTHR28259">
    <property type="entry name" value="FLUORIDE EXPORT PROTEIN 1-RELATED"/>
    <property type="match status" value="1"/>
</dbReference>
<dbReference type="PANTHER" id="PTHR28259:SF1">
    <property type="entry name" value="FLUORIDE EXPORT PROTEIN 1-RELATED"/>
    <property type="match status" value="1"/>
</dbReference>
<feature type="transmembrane region" description="Helical" evidence="12">
    <location>
        <begin position="33"/>
        <end position="53"/>
    </location>
</feature>
<evidence type="ECO:0000313" key="13">
    <source>
        <dbReference type="EMBL" id="MFJ1269545.1"/>
    </source>
</evidence>
<comment type="catalytic activity">
    <reaction evidence="11">
        <text>fluoride(in) = fluoride(out)</text>
        <dbReference type="Rhea" id="RHEA:76159"/>
        <dbReference type="ChEBI" id="CHEBI:17051"/>
    </reaction>
    <physiologicalReaction direction="left-to-right" evidence="11">
        <dbReference type="Rhea" id="RHEA:76160"/>
    </physiologicalReaction>
</comment>
<keyword evidence="5 12" id="KW-1133">Transmembrane helix</keyword>
<dbReference type="RefSeq" id="WP_400188363.1">
    <property type="nucleotide sequence ID" value="NZ_JBGORX010000007.1"/>
</dbReference>
<dbReference type="EMBL" id="JBGORX010000007">
    <property type="protein sequence ID" value="MFJ1269545.1"/>
    <property type="molecule type" value="Genomic_DNA"/>
</dbReference>
<dbReference type="NCBIfam" id="TIGR00494">
    <property type="entry name" value="crcB"/>
    <property type="match status" value="1"/>
</dbReference>
<keyword evidence="14" id="KW-1185">Reference proteome</keyword>
<keyword evidence="3" id="KW-0997">Cell inner membrane</keyword>
<keyword evidence="12" id="KW-0813">Transport</keyword>
<organism evidence="13 14">
    <name type="scientific">Legionella lytica</name>
    <dbReference type="NCBI Taxonomy" id="96232"/>
    <lineage>
        <taxon>Bacteria</taxon>
        <taxon>Pseudomonadati</taxon>
        <taxon>Pseudomonadota</taxon>
        <taxon>Gammaproteobacteria</taxon>
        <taxon>Legionellales</taxon>
        <taxon>Legionellaceae</taxon>
        <taxon>Legionella</taxon>
    </lineage>
</organism>
<comment type="activity regulation">
    <text evidence="12">Na(+) is not transported, but it plays an essential structural role and its presence is essential for fluoride channel function.</text>
</comment>
<dbReference type="Pfam" id="PF02537">
    <property type="entry name" value="CRCB"/>
    <property type="match status" value="1"/>
</dbReference>